<name>A0A6V8N618_9BACT</name>
<dbReference type="RefSeq" id="WP_183360534.1">
    <property type="nucleotide sequence ID" value="NZ_BLXZ01000003.1"/>
</dbReference>
<protein>
    <recommendedName>
        <fullName evidence="1">DUF2007 domain-containing protein</fullName>
    </recommendedName>
</protein>
<dbReference type="Gene3D" id="3.30.70.790">
    <property type="entry name" value="UreE, C-terminal domain"/>
    <property type="match status" value="1"/>
</dbReference>
<dbReference type="Proteomes" id="UP000587586">
    <property type="component" value="Unassembled WGS sequence"/>
</dbReference>
<gene>
    <name evidence="2" type="ORF">GMLC_15870</name>
</gene>
<proteinExistence type="predicted"/>
<feature type="domain" description="DUF2007" evidence="1">
    <location>
        <begin position="1"/>
        <end position="67"/>
    </location>
</feature>
<reference evidence="3" key="1">
    <citation type="submission" date="2020-06" db="EMBL/GenBank/DDBJ databases">
        <title>Draft genomic sequecing of Geomonas sp. Red745.</title>
        <authorList>
            <person name="Itoh H."/>
            <person name="Xu Z.X."/>
            <person name="Ushijima N."/>
            <person name="Masuda Y."/>
            <person name="Shiratori Y."/>
            <person name="Senoo K."/>
        </authorList>
    </citation>
    <scope>NUCLEOTIDE SEQUENCE [LARGE SCALE GENOMIC DNA]</scope>
    <source>
        <strain evidence="3">Red745</strain>
    </source>
</reference>
<dbReference type="Pfam" id="PF09413">
    <property type="entry name" value="DUF2007"/>
    <property type="match status" value="1"/>
</dbReference>
<comment type="caution">
    <text evidence="2">The sequence shown here is derived from an EMBL/GenBank/DDBJ whole genome shotgun (WGS) entry which is preliminary data.</text>
</comment>
<dbReference type="AlphaFoldDB" id="A0A6V8N618"/>
<keyword evidence="3" id="KW-1185">Reference proteome</keyword>
<organism evidence="2 3">
    <name type="scientific">Geomonas limicola</name>
    <dbReference type="NCBI Taxonomy" id="2740186"/>
    <lineage>
        <taxon>Bacteria</taxon>
        <taxon>Pseudomonadati</taxon>
        <taxon>Thermodesulfobacteriota</taxon>
        <taxon>Desulfuromonadia</taxon>
        <taxon>Geobacterales</taxon>
        <taxon>Geobacteraceae</taxon>
        <taxon>Geomonas</taxon>
    </lineage>
</organism>
<evidence type="ECO:0000313" key="3">
    <source>
        <dbReference type="Proteomes" id="UP000587586"/>
    </source>
</evidence>
<sequence length="108" mass="12494">MIKVYSPKDELELSLIRGLLDSEGIQYCVFNDHFGSMRVGPQIDLLNKKTIMVALEDLEKTRQVIADVVERAAATEETARQYSGIQKIRMVIEALFFGWFMPERKQRK</sequence>
<dbReference type="EMBL" id="BLXZ01000003">
    <property type="protein sequence ID" value="GFO68008.1"/>
    <property type="molecule type" value="Genomic_DNA"/>
</dbReference>
<dbReference type="SUPFAM" id="SSF54913">
    <property type="entry name" value="GlnB-like"/>
    <property type="match status" value="1"/>
</dbReference>
<dbReference type="InterPro" id="IPR011322">
    <property type="entry name" value="N-reg_PII-like_a/b"/>
</dbReference>
<accession>A0A6V8N618</accession>
<dbReference type="InterPro" id="IPR018551">
    <property type="entry name" value="DUF2007"/>
</dbReference>
<evidence type="ECO:0000313" key="2">
    <source>
        <dbReference type="EMBL" id="GFO68008.1"/>
    </source>
</evidence>
<evidence type="ECO:0000259" key="1">
    <source>
        <dbReference type="Pfam" id="PF09413"/>
    </source>
</evidence>